<name>A0A8H6N654_9PEZI</name>
<keyword evidence="3" id="KW-1185">Reference proteome</keyword>
<sequence>MKGLQTAIGGVLATLAGLAQANSDIVSLYTNGAAYIQEATATLVLPKLPSSVSGDVAIWSAIMMQNQASFLQGVTSNSPTGSYCNDRGKSWCNFAYTLVDKLNSSSQLWDQNVYIDDKLVSSVSTSKGQRGDIFYISIECASGNCANHPAHTWEDVSIVLSQADKSFGHTGSWEHGATGGAMSSPDGGKTWKIATLNIPAQKAQ</sequence>
<dbReference type="Proteomes" id="UP000654918">
    <property type="component" value="Unassembled WGS sequence"/>
</dbReference>
<organism evidence="2 3">
    <name type="scientific">Colletotrichum plurivorum</name>
    <dbReference type="NCBI Taxonomy" id="2175906"/>
    <lineage>
        <taxon>Eukaryota</taxon>
        <taxon>Fungi</taxon>
        <taxon>Dikarya</taxon>
        <taxon>Ascomycota</taxon>
        <taxon>Pezizomycotina</taxon>
        <taxon>Sordariomycetes</taxon>
        <taxon>Hypocreomycetidae</taxon>
        <taxon>Glomerellales</taxon>
        <taxon>Glomerellaceae</taxon>
        <taxon>Colletotrichum</taxon>
        <taxon>Colletotrichum orchidearum species complex</taxon>
    </lineage>
</organism>
<evidence type="ECO:0000313" key="2">
    <source>
        <dbReference type="EMBL" id="KAF6820925.1"/>
    </source>
</evidence>
<evidence type="ECO:0000313" key="3">
    <source>
        <dbReference type="Proteomes" id="UP000654918"/>
    </source>
</evidence>
<gene>
    <name evidence="2" type="ORF">CPLU01_12616</name>
</gene>
<dbReference type="EMBL" id="WIGO01000265">
    <property type="protein sequence ID" value="KAF6820925.1"/>
    <property type="molecule type" value="Genomic_DNA"/>
</dbReference>
<protein>
    <submittedName>
        <fullName evidence="2">Uncharacterized protein</fullName>
    </submittedName>
</protein>
<dbReference type="AlphaFoldDB" id="A0A8H6N654"/>
<comment type="caution">
    <text evidence="2">The sequence shown here is derived from an EMBL/GenBank/DDBJ whole genome shotgun (WGS) entry which is preliminary data.</text>
</comment>
<evidence type="ECO:0000256" key="1">
    <source>
        <dbReference type="SAM" id="SignalP"/>
    </source>
</evidence>
<accession>A0A8H6N654</accession>
<proteinExistence type="predicted"/>
<feature type="signal peptide" evidence="1">
    <location>
        <begin position="1"/>
        <end position="21"/>
    </location>
</feature>
<reference evidence="2" key="1">
    <citation type="journal article" date="2020" name="Phytopathology">
        <title>Genome Sequence Resources of Colletotrichum truncatum, C. plurivorum, C. musicola, and C. sojae: Four Species Pathogenic to Soybean (Glycine max).</title>
        <authorList>
            <person name="Rogerio F."/>
            <person name="Boufleur T.R."/>
            <person name="Ciampi-Guillardi M."/>
            <person name="Sukno S.A."/>
            <person name="Thon M.R."/>
            <person name="Massola Junior N.S."/>
            <person name="Baroncelli R."/>
        </authorList>
    </citation>
    <scope>NUCLEOTIDE SEQUENCE</scope>
    <source>
        <strain evidence="2">LFN00145</strain>
    </source>
</reference>
<feature type="chain" id="PRO_5034915099" evidence="1">
    <location>
        <begin position="22"/>
        <end position="204"/>
    </location>
</feature>
<keyword evidence="1" id="KW-0732">Signal</keyword>